<dbReference type="Pfam" id="PF00908">
    <property type="entry name" value="dTDP_sugar_isom"/>
    <property type="match status" value="1"/>
</dbReference>
<dbReference type="PATRIC" id="fig|1191523.3.peg.379"/>
<dbReference type="PANTHER" id="PTHR21047:SF2">
    <property type="entry name" value="THYMIDINE DIPHOSPHO-4-KETO-RHAMNOSE 3,5-EPIMERASE"/>
    <property type="match status" value="1"/>
</dbReference>
<dbReference type="AlphaFoldDB" id="I6ZNL8"/>
<evidence type="ECO:0000256" key="6">
    <source>
        <dbReference type="PIRSR" id="PIRSR600888-3"/>
    </source>
</evidence>
<dbReference type="Gene3D" id="2.60.120.10">
    <property type="entry name" value="Jelly Rolls"/>
    <property type="match status" value="1"/>
</dbReference>
<dbReference type="CDD" id="cd00438">
    <property type="entry name" value="cupin_RmlC"/>
    <property type="match status" value="1"/>
</dbReference>
<dbReference type="NCBIfam" id="TIGR01221">
    <property type="entry name" value="rmlC"/>
    <property type="match status" value="1"/>
</dbReference>
<protein>
    <recommendedName>
        <fullName evidence="4 7">dTDP-4-dehydrorhamnose 3,5-epimerase</fullName>
        <ecNumber evidence="3 7">5.1.3.13</ecNumber>
    </recommendedName>
    <alternativeName>
        <fullName evidence="7">Thymidine diphospho-4-keto-rhamnose 3,5-epimerase</fullName>
    </alternativeName>
</protein>
<feature type="site" description="Participates in a stacking interaction with the thymidine ring of dTDP-4-oxo-6-deoxyglucose" evidence="6">
    <location>
        <position position="137"/>
    </location>
</feature>
<accession>I6ZNL8</accession>
<comment type="pathway">
    <text evidence="7">Carbohydrate biosynthesis; dTDP-L-rhamnose biosynthesis.</text>
</comment>
<evidence type="ECO:0000256" key="3">
    <source>
        <dbReference type="ARBA" id="ARBA00012098"/>
    </source>
</evidence>
<evidence type="ECO:0000256" key="4">
    <source>
        <dbReference type="ARBA" id="ARBA00019595"/>
    </source>
</evidence>
<evidence type="ECO:0000256" key="5">
    <source>
        <dbReference type="PIRSR" id="PIRSR600888-1"/>
    </source>
</evidence>
<comment type="subunit">
    <text evidence="7">Homodimer.</text>
</comment>
<dbReference type="EC" id="5.1.3.13" evidence="3 7"/>
<evidence type="ECO:0000256" key="1">
    <source>
        <dbReference type="ARBA" id="ARBA00001298"/>
    </source>
</evidence>
<feature type="active site" description="Proton donor" evidence="5">
    <location>
        <position position="131"/>
    </location>
</feature>
<dbReference type="HOGENOM" id="CLU_090940_1_1_10"/>
<dbReference type="OrthoDB" id="9800680at2"/>
<comment type="function">
    <text evidence="2 7">Catalyzes the epimerization of the C3' and C5'positions of dTDP-6-deoxy-D-xylo-4-hexulose, forming dTDP-6-deoxy-L-lyxo-4-hexulose.</text>
</comment>
<evidence type="ECO:0000313" key="9">
    <source>
        <dbReference type="Proteomes" id="UP000009011"/>
    </source>
</evidence>
<dbReference type="PANTHER" id="PTHR21047">
    <property type="entry name" value="DTDP-6-DEOXY-D-GLUCOSE-3,5 EPIMERASE"/>
    <property type="match status" value="1"/>
</dbReference>
<reference evidence="8 9" key="1">
    <citation type="journal article" date="2013" name="PLoS ONE">
        <title>Genomic analysis of Melioribacter roseus, facultatively anaerobic organotrophic bacterium representing a novel deep lineage within Bacteriodetes/Chlorobi group.</title>
        <authorList>
            <person name="Kadnikov V.V."/>
            <person name="Mardanov A.V."/>
            <person name="Podosokorskaya O.A."/>
            <person name="Gavrilov S.N."/>
            <person name="Kublanov I.V."/>
            <person name="Beletsky A.V."/>
            <person name="Bonch-Osmolovskaya E.A."/>
            <person name="Ravin N.V."/>
        </authorList>
    </citation>
    <scope>NUCLEOTIDE SEQUENCE [LARGE SCALE GENOMIC DNA]</scope>
    <source>
        <strain evidence="9">JCM 17771 / P3M-2</strain>
    </source>
</reference>
<comment type="catalytic activity">
    <reaction evidence="1 7">
        <text>dTDP-4-dehydro-6-deoxy-alpha-D-glucose = dTDP-4-dehydro-beta-L-rhamnose</text>
        <dbReference type="Rhea" id="RHEA:16969"/>
        <dbReference type="ChEBI" id="CHEBI:57649"/>
        <dbReference type="ChEBI" id="CHEBI:62830"/>
        <dbReference type="EC" id="5.1.3.13"/>
    </reaction>
</comment>
<organism evidence="8 9">
    <name type="scientific">Melioribacter roseus (strain DSM 23840 / JCM 17771 / VKM B-2668 / P3M-2)</name>
    <dbReference type="NCBI Taxonomy" id="1191523"/>
    <lineage>
        <taxon>Bacteria</taxon>
        <taxon>Pseudomonadati</taxon>
        <taxon>Ignavibacteriota</taxon>
        <taxon>Ignavibacteria</taxon>
        <taxon>Ignavibacteriales</taxon>
        <taxon>Melioribacteraceae</taxon>
        <taxon>Melioribacter</taxon>
    </lineage>
</organism>
<dbReference type="RefSeq" id="WP_014855046.1">
    <property type="nucleotide sequence ID" value="NC_018178.1"/>
</dbReference>
<dbReference type="InterPro" id="IPR014710">
    <property type="entry name" value="RmlC-like_jellyroll"/>
</dbReference>
<dbReference type="GO" id="GO:0019305">
    <property type="term" value="P:dTDP-rhamnose biosynthetic process"/>
    <property type="evidence" value="ECO:0007669"/>
    <property type="project" value="UniProtKB-UniRule"/>
</dbReference>
<sequence>MIFEKVHIDGLLIVKPDVYEDQRGFFFELFNKFKYEEAGIKFDFVQDNISKSVKNTIRGLHYQIGEFAQGKLCTVLKGRVLDVAVDIRYGSPTYGKYFSYELDDVKKEQLWIPPGFAHGFSVLSDEAVFMYKCTARYSREHERAILFNDSDLNIDWRINHPVVSDKDLKAKQFKDIEHDFIFKREGNQ</sequence>
<evidence type="ECO:0000256" key="2">
    <source>
        <dbReference type="ARBA" id="ARBA00001997"/>
    </source>
</evidence>
<keyword evidence="7" id="KW-0413">Isomerase</keyword>
<dbReference type="GO" id="GO:0008830">
    <property type="term" value="F:dTDP-4-dehydrorhamnose 3,5-epimerase activity"/>
    <property type="evidence" value="ECO:0007669"/>
    <property type="project" value="UniProtKB-UniRule"/>
</dbReference>
<proteinExistence type="inferred from homology"/>
<dbReference type="Proteomes" id="UP000009011">
    <property type="component" value="Chromosome"/>
</dbReference>
<dbReference type="InterPro" id="IPR011051">
    <property type="entry name" value="RmlC_Cupin_sf"/>
</dbReference>
<dbReference type="EMBL" id="CP003557">
    <property type="protein sequence ID" value="AFN73609.1"/>
    <property type="molecule type" value="Genomic_DNA"/>
</dbReference>
<evidence type="ECO:0000256" key="7">
    <source>
        <dbReference type="RuleBase" id="RU364069"/>
    </source>
</evidence>
<dbReference type="InterPro" id="IPR000888">
    <property type="entry name" value="RmlC-like"/>
</dbReference>
<feature type="active site" description="Proton acceptor" evidence="5">
    <location>
        <position position="61"/>
    </location>
</feature>
<evidence type="ECO:0000313" key="8">
    <source>
        <dbReference type="EMBL" id="AFN73609.1"/>
    </source>
</evidence>
<dbReference type="STRING" id="1191523.MROS_0365"/>
<dbReference type="GO" id="GO:0000271">
    <property type="term" value="P:polysaccharide biosynthetic process"/>
    <property type="evidence" value="ECO:0007669"/>
    <property type="project" value="TreeGrafter"/>
</dbReference>
<gene>
    <name evidence="8" type="ordered locus">MROS_0365</name>
</gene>
<dbReference type="GO" id="GO:0005829">
    <property type="term" value="C:cytosol"/>
    <property type="evidence" value="ECO:0007669"/>
    <property type="project" value="TreeGrafter"/>
</dbReference>
<dbReference type="UniPathway" id="UPA00124"/>
<dbReference type="KEGG" id="mro:MROS_0365"/>
<comment type="similarity">
    <text evidence="7">Belongs to the dTDP-4-dehydrorhamnose 3,5-epimerase family.</text>
</comment>
<keyword evidence="9" id="KW-1185">Reference proteome</keyword>
<dbReference type="SUPFAM" id="SSF51182">
    <property type="entry name" value="RmlC-like cupins"/>
    <property type="match status" value="1"/>
</dbReference>
<name>I6ZNL8_MELRP</name>
<dbReference type="eggNOG" id="COG1898">
    <property type="taxonomic scope" value="Bacteria"/>
</dbReference>